<dbReference type="Gene3D" id="3.40.630.30">
    <property type="match status" value="1"/>
</dbReference>
<name>A0A0C2JCG0_9ACTN</name>
<dbReference type="EMBL" id="JROO01000016">
    <property type="protein sequence ID" value="KIH99101.1"/>
    <property type="molecule type" value="Genomic_DNA"/>
</dbReference>
<dbReference type="InterPro" id="IPR000182">
    <property type="entry name" value="GNAT_dom"/>
</dbReference>
<sequence length="160" mass="18045">MIRERREEDLDRLCAVLESMDRPSGIPEDLSGWLEEYDAELSWVFDMAPVRVAPTKNVVAHVQVYGPADGPATARMAECTGRPPGELLAIGKHFVKPGTYEWNIGRYLLRESVTYIRSRGRIPVLDLHRDGFLSKEFYEKFGFHEADSGDPGVTPMVYTG</sequence>
<evidence type="ECO:0000259" key="1">
    <source>
        <dbReference type="PROSITE" id="PS51186"/>
    </source>
</evidence>
<protein>
    <recommendedName>
        <fullName evidence="1">N-acetyltransferase domain-containing protein</fullName>
    </recommendedName>
</protein>
<organism evidence="2 3">
    <name type="scientific">Streptomonospora alba</name>
    <dbReference type="NCBI Taxonomy" id="183763"/>
    <lineage>
        <taxon>Bacteria</taxon>
        <taxon>Bacillati</taxon>
        <taxon>Actinomycetota</taxon>
        <taxon>Actinomycetes</taxon>
        <taxon>Streptosporangiales</taxon>
        <taxon>Nocardiopsidaceae</taxon>
        <taxon>Streptomonospora</taxon>
    </lineage>
</organism>
<dbReference type="AlphaFoldDB" id="A0A0C2JCG0"/>
<dbReference type="STRING" id="183763.LP52_09665"/>
<comment type="caution">
    <text evidence="2">The sequence shown here is derived from an EMBL/GenBank/DDBJ whole genome shotgun (WGS) entry which is preliminary data.</text>
</comment>
<dbReference type="OrthoDB" id="5148923at2"/>
<evidence type="ECO:0000313" key="3">
    <source>
        <dbReference type="Proteomes" id="UP000031675"/>
    </source>
</evidence>
<gene>
    <name evidence="2" type="ORF">LP52_09665</name>
</gene>
<dbReference type="RefSeq" id="WP_040272566.1">
    <property type="nucleotide sequence ID" value="NZ_JROO01000016.1"/>
</dbReference>
<accession>A0A0C2JCG0</accession>
<dbReference type="Proteomes" id="UP000031675">
    <property type="component" value="Unassembled WGS sequence"/>
</dbReference>
<dbReference type="SUPFAM" id="SSF55729">
    <property type="entry name" value="Acyl-CoA N-acyltransferases (Nat)"/>
    <property type="match status" value="1"/>
</dbReference>
<feature type="domain" description="N-acetyltransferase" evidence="1">
    <location>
        <begin position="1"/>
        <end position="160"/>
    </location>
</feature>
<evidence type="ECO:0000313" key="2">
    <source>
        <dbReference type="EMBL" id="KIH99101.1"/>
    </source>
</evidence>
<proteinExistence type="predicted"/>
<keyword evidence="3" id="KW-1185">Reference proteome</keyword>
<reference evidence="3" key="1">
    <citation type="journal article" date="2015" name="Chem. Biol.">
        <title>Structure, bioactivity, and resistance mechanism of streptomonomicin, an unusual lasso Peptide from an understudied halophilic actinomycete.</title>
        <authorList>
            <person name="Metelev M."/>
            <person name="Tietz J.I."/>
            <person name="Melby J.O."/>
            <person name="Blair P.M."/>
            <person name="Zhu L."/>
            <person name="Livnat I."/>
            <person name="Severinov K."/>
            <person name="Mitchell D.A."/>
        </authorList>
    </citation>
    <scope>NUCLEOTIDE SEQUENCE [LARGE SCALE GENOMIC DNA]</scope>
    <source>
        <strain evidence="3">YIM 90003</strain>
    </source>
</reference>
<dbReference type="PROSITE" id="PS51186">
    <property type="entry name" value="GNAT"/>
    <property type="match status" value="1"/>
</dbReference>
<dbReference type="InterPro" id="IPR016181">
    <property type="entry name" value="Acyl_CoA_acyltransferase"/>
</dbReference>
<dbReference type="GO" id="GO:0016747">
    <property type="term" value="F:acyltransferase activity, transferring groups other than amino-acyl groups"/>
    <property type="evidence" value="ECO:0007669"/>
    <property type="project" value="InterPro"/>
</dbReference>